<accession>A0A3E1NTE2</accession>
<evidence type="ECO:0000313" key="2">
    <source>
        <dbReference type="Proteomes" id="UP000261174"/>
    </source>
</evidence>
<keyword evidence="2" id="KW-1185">Reference proteome</keyword>
<evidence type="ECO:0000313" key="1">
    <source>
        <dbReference type="EMBL" id="RFM31209.1"/>
    </source>
</evidence>
<dbReference type="EMBL" id="QTJV01000016">
    <property type="protein sequence ID" value="RFM31209.1"/>
    <property type="molecule type" value="Genomic_DNA"/>
</dbReference>
<sequence length="228" mass="25577">MLQKQKRPRRRNGKGISQKRKMNRELIHIARASKLILTLCNCGPVYMQPKRSRFRVLQRFLYHEVLKNDPFHKPGKRHISMSGLHPLIGYDLDPDYALSAYFNVIYTINVQASTKIVIDIPTFVPAAQLVSPHSATHCRIITVAAALDFHRYSALIQSAQSSLFPFSRDPVAGFSLTMPMPPPIGEPVIVLLGLSFINEDLAEPGAPAYCQTVKIIHIENATPKIQIA</sequence>
<protein>
    <submittedName>
        <fullName evidence="1">Uncharacterized protein</fullName>
    </submittedName>
</protein>
<name>A0A3E1NTE2_9BACT</name>
<dbReference type="AlphaFoldDB" id="A0A3E1NTE2"/>
<gene>
    <name evidence="1" type="ORF">DXN04_30695</name>
</gene>
<reference evidence="1 2" key="1">
    <citation type="submission" date="2018-08" db="EMBL/GenBank/DDBJ databases">
        <title>Chitinophaga sp. K20C18050901, a novel bacterium isolated from forest soil.</title>
        <authorList>
            <person name="Wang C."/>
        </authorList>
    </citation>
    <scope>NUCLEOTIDE SEQUENCE [LARGE SCALE GENOMIC DNA]</scope>
    <source>
        <strain evidence="1 2">K20C18050901</strain>
    </source>
</reference>
<proteinExistence type="predicted"/>
<dbReference type="Proteomes" id="UP000261174">
    <property type="component" value="Unassembled WGS sequence"/>
</dbReference>
<organism evidence="1 2">
    <name type="scientific">Chitinophaga silvisoli</name>
    <dbReference type="NCBI Taxonomy" id="2291814"/>
    <lineage>
        <taxon>Bacteria</taxon>
        <taxon>Pseudomonadati</taxon>
        <taxon>Bacteroidota</taxon>
        <taxon>Chitinophagia</taxon>
        <taxon>Chitinophagales</taxon>
        <taxon>Chitinophagaceae</taxon>
        <taxon>Chitinophaga</taxon>
    </lineage>
</organism>
<comment type="caution">
    <text evidence="1">The sequence shown here is derived from an EMBL/GenBank/DDBJ whole genome shotgun (WGS) entry which is preliminary data.</text>
</comment>